<accession>A0A1F7G7X6</accession>
<gene>
    <name evidence="2" type="ORF">A2690_02890</name>
</gene>
<dbReference type="Pfam" id="PF21956">
    <property type="entry name" value="DUF6922"/>
    <property type="match status" value="1"/>
</dbReference>
<evidence type="ECO:0000259" key="1">
    <source>
        <dbReference type="Pfam" id="PF21956"/>
    </source>
</evidence>
<evidence type="ECO:0000313" key="2">
    <source>
        <dbReference type="EMBL" id="OGK15033.1"/>
    </source>
</evidence>
<evidence type="ECO:0000313" key="3">
    <source>
        <dbReference type="Proteomes" id="UP000178372"/>
    </source>
</evidence>
<feature type="domain" description="DUF6922" evidence="1">
    <location>
        <begin position="13"/>
        <end position="56"/>
    </location>
</feature>
<reference evidence="2 3" key="1">
    <citation type="journal article" date="2016" name="Nat. Commun.">
        <title>Thousands of microbial genomes shed light on interconnected biogeochemical processes in an aquifer system.</title>
        <authorList>
            <person name="Anantharaman K."/>
            <person name="Brown C.T."/>
            <person name="Hug L.A."/>
            <person name="Sharon I."/>
            <person name="Castelle C.J."/>
            <person name="Probst A.J."/>
            <person name="Thomas B.C."/>
            <person name="Singh A."/>
            <person name="Wilkins M.J."/>
            <person name="Karaoz U."/>
            <person name="Brodie E.L."/>
            <person name="Williams K.H."/>
            <person name="Hubbard S.S."/>
            <person name="Banfield J.F."/>
        </authorList>
    </citation>
    <scope>NUCLEOTIDE SEQUENCE [LARGE SCALE GENOMIC DNA]</scope>
</reference>
<proteinExistence type="predicted"/>
<dbReference type="EMBL" id="MFZF01000036">
    <property type="protein sequence ID" value="OGK15033.1"/>
    <property type="molecule type" value="Genomic_DNA"/>
</dbReference>
<protein>
    <recommendedName>
        <fullName evidence="1">DUF6922 domain-containing protein</fullName>
    </recommendedName>
</protein>
<dbReference type="AlphaFoldDB" id="A0A1F7G7X6"/>
<dbReference type="InterPro" id="IPR053830">
    <property type="entry name" value="DUF6922"/>
</dbReference>
<sequence>MKTTAVPRELQGVLWSVGVDQLDIEKDKNYIIHQIFAYGTLDQIKWLYGRYSKAILRDEFIHHPTRVYNRPVYYFIKNYILDLNKIKLNEDNYVTSISGPIKRRTAASI</sequence>
<comment type="caution">
    <text evidence="2">The sequence shown here is derived from an EMBL/GenBank/DDBJ whole genome shotgun (WGS) entry which is preliminary data.</text>
</comment>
<name>A0A1F7G7X6_9BACT</name>
<dbReference type="Proteomes" id="UP000178372">
    <property type="component" value="Unassembled WGS sequence"/>
</dbReference>
<organism evidence="2 3">
    <name type="scientific">Candidatus Roizmanbacteria bacterium RIFCSPHIGHO2_01_FULL_39_12b</name>
    <dbReference type="NCBI Taxonomy" id="1802030"/>
    <lineage>
        <taxon>Bacteria</taxon>
        <taxon>Candidatus Roizmaniibacteriota</taxon>
    </lineage>
</organism>